<reference evidence="3" key="1">
    <citation type="journal article" date="2020" name="Stud. Mycol.">
        <title>101 Dothideomycetes genomes: a test case for predicting lifestyles and emergence of pathogens.</title>
        <authorList>
            <person name="Haridas S."/>
            <person name="Albert R."/>
            <person name="Binder M."/>
            <person name="Bloem J."/>
            <person name="Labutti K."/>
            <person name="Salamov A."/>
            <person name="Andreopoulos B."/>
            <person name="Baker S."/>
            <person name="Barry K."/>
            <person name="Bills G."/>
            <person name="Bluhm B."/>
            <person name="Cannon C."/>
            <person name="Castanera R."/>
            <person name="Culley D."/>
            <person name="Daum C."/>
            <person name="Ezra D."/>
            <person name="Gonzalez J."/>
            <person name="Henrissat B."/>
            <person name="Kuo A."/>
            <person name="Liang C."/>
            <person name="Lipzen A."/>
            <person name="Lutzoni F."/>
            <person name="Magnuson J."/>
            <person name="Mondo S."/>
            <person name="Nolan M."/>
            <person name="Ohm R."/>
            <person name="Pangilinan J."/>
            <person name="Park H.-J."/>
            <person name="Ramirez L."/>
            <person name="Alfaro M."/>
            <person name="Sun H."/>
            <person name="Tritt A."/>
            <person name="Yoshinaga Y."/>
            <person name="Zwiers L.-H."/>
            <person name="Turgeon B."/>
            <person name="Goodwin S."/>
            <person name="Spatafora J."/>
            <person name="Crous P."/>
            <person name="Grigoriev I."/>
        </authorList>
    </citation>
    <scope>NUCLEOTIDE SEQUENCE</scope>
    <source>
        <strain evidence="3">CBS 109.77</strain>
    </source>
</reference>
<dbReference type="OrthoDB" id="2588098at2759"/>
<dbReference type="PANTHER" id="PTHR39465:SF1">
    <property type="entry name" value="DNA LIGASE D 3'-PHOSPHOESTERASE DOMAIN-CONTAINING PROTEIN"/>
    <property type="match status" value="1"/>
</dbReference>
<dbReference type="PANTHER" id="PTHR39465">
    <property type="entry name" value="DNA LIGASE D, 3'-PHOSPHOESTERASE DOMAIN"/>
    <property type="match status" value="1"/>
</dbReference>
<accession>A0A6A6WQH6</accession>
<proteinExistence type="predicted"/>
<feature type="compositionally biased region" description="Basic residues" evidence="1">
    <location>
        <begin position="216"/>
        <end position="229"/>
    </location>
</feature>
<feature type="region of interest" description="Disordered" evidence="1">
    <location>
        <begin position="138"/>
        <end position="170"/>
    </location>
</feature>
<keyword evidence="4" id="KW-1185">Reference proteome</keyword>
<feature type="region of interest" description="Disordered" evidence="1">
    <location>
        <begin position="206"/>
        <end position="258"/>
    </location>
</feature>
<dbReference type="Proteomes" id="UP000799757">
    <property type="component" value="Unassembled WGS sequence"/>
</dbReference>
<evidence type="ECO:0000313" key="4">
    <source>
        <dbReference type="Proteomes" id="UP000799757"/>
    </source>
</evidence>
<feature type="domain" description="DNA ligase D 3'-phosphoesterase" evidence="2">
    <location>
        <begin position="59"/>
        <end position="201"/>
    </location>
</feature>
<gene>
    <name evidence="3" type="ORF">K505DRAFT_412094</name>
</gene>
<dbReference type="InterPro" id="IPR014144">
    <property type="entry name" value="LigD_PE_domain"/>
</dbReference>
<dbReference type="Pfam" id="PF13298">
    <property type="entry name" value="LigD_N"/>
    <property type="match status" value="1"/>
</dbReference>
<evidence type="ECO:0000259" key="2">
    <source>
        <dbReference type="Pfam" id="PF13298"/>
    </source>
</evidence>
<evidence type="ECO:0000256" key="1">
    <source>
        <dbReference type="SAM" id="MobiDB-lite"/>
    </source>
</evidence>
<organism evidence="3 4">
    <name type="scientific">Melanomma pulvis-pyrius CBS 109.77</name>
    <dbReference type="NCBI Taxonomy" id="1314802"/>
    <lineage>
        <taxon>Eukaryota</taxon>
        <taxon>Fungi</taxon>
        <taxon>Dikarya</taxon>
        <taxon>Ascomycota</taxon>
        <taxon>Pezizomycotina</taxon>
        <taxon>Dothideomycetes</taxon>
        <taxon>Pleosporomycetidae</taxon>
        <taxon>Pleosporales</taxon>
        <taxon>Melanommataceae</taxon>
        <taxon>Melanomma</taxon>
    </lineage>
</organism>
<sequence length="360" mass="40527">MATVEAGQAKVDNYLVYFTHHISKLSRTISKYGPRLSIEDFAGLYQKNQHAHGNHFVIHQHNHPRAGVHYDLRLQFSKTSSLSFAVPKGLPGDPNSKQQGRMAIETRVHNLWNHLIESASLKTGSLLIWDTGTYSILPRKTLNNQPSPQTTDDESDADIPFNSADLTADTKHENEKLIEAFQGRYIRLRLQGTRLPENYTISLRLPSANDISNPHQVRRRRTKSPKRKPVQYFTDSESEGGPTSLGKEEEGQDMVTDDEEDFSTRVNNAYPGSTNSIGSKHQRRWFMSLDRQSSGFVQNKSGAEQGKWSRSEEGGGFEAFYIRGREFERSVVTGRLAAEVEADEGVEGYVGRAGWMGITE</sequence>
<dbReference type="EMBL" id="MU002528">
    <property type="protein sequence ID" value="KAF2786174.1"/>
    <property type="molecule type" value="Genomic_DNA"/>
</dbReference>
<name>A0A6A6WQH6_9PLEO</name>
<feature type="compositionally biased region" description="Polar residues" evidence="1">
    <location>
        <begin position="141"/>
        <end position="150"/>
    </location>
</feature>
<protein>
    <recommendedName>
        <fullName evidence="2">DNA ligase D 3'-phosphoesterase domain-containing protein</fullName>
    </recommendedName>
</protein>
<dbReference type="AlphaFoldDB" id="A0A6A6WQH6"/>
<evidence type="ECO:0000313" key="3">
    <source>
        <dbReference type="EMBL" id="KAF2786174.1"/>
    </source>
</evidence>